<comment type="function">
    <text evidence="2">May be involved in vacuolar sorting and osmoregulation.</text>
</comment>
<name>A0AA38RUC6_9PEZI</name>
<evidence type="ECO:0000256" key="1">
    <source>
        <dbReference type="ARBA" id="ARBA00001947"/>
    </source>
</evidence>
<keyword evidence="13 17" id="KW-0472">Membrane</keyword>
<evidence type="ECO:0000256" key="3">
    <source>
        <dbReference type="ARBA" id="ARBA00004128"/>
    </source>
</evidence>
<feature type="transmembrane region" description="Helical" evidence="17">
    <location>
        <begin position="533"/>
        <end position="552"/>
    </location>
</feature>
<dbReference type="Gene3D" id="3.40.630.10">
    <property type="entry name" value="Zn peptidases"/>
    <property type="match status" value="1"/>
</dbReference>
<dbReference type="Proteomes" id="UP001174694">
    <property type="component" value="Unassembled WGS sequence"/>
</dbReference>
<organism evidence="21 22">
    <name type="scientific">Pleurostoma richardsiae</name>
    <dbReference type="NCBI Taxonomy" id="41990"/>
    <lineage>
        <taxon>Eukaryota</taxon>
        <taxon>Fungi</taxon>
        <taxon>Dikarya</taxon>
        <taxon>Ascomycota</taxon>
        <taxon>Pezizomycotina</taxon>
        <taxon>Sordariomycetes</taxon>
        <taxon>Sordariomycetidae</taxon>
        <taxon>Calosphaeriales</taxon>
        <taxon>Pleurostomataceae</taxon>
        <taxon>Pleurostoma</taxon>
    </lineage>
</organism>
<evidence type="ECO:0000259" key="18">
    <source>
        <dbReference type="Pfam" id="PF04389"/>
    </source>
</evidence>
<dbReference type="InterPro" id="IPR045175">
    <property type="entry name" value="M28_fam"/>
</dbReference>
<feature type="domain" description="Vacuolar membrane protease C-terminal" evidence="19">
    <location>
        <begin position="795"/>
        <end position="1032"/>
    </location>
</feature>
<dbReference type="Pfam" id="PF04389">
    <property type="entry name" value="Peptidase_M28"/>
    <property type="match status" value="1"/>
</dbReference>
<dbReference type="GO" id="GO:0046872">
    <property type="term" value="F:metal ion binding"/>
    <property type="evidence" value="ECO:0007669"/>
    <property type="project" value="UniProtKB-KW"/>
</dbReference>
<dbReference type="Pfam" id="PF22251">
    <property type="entry name" value="PFF1_TM"/>
    <property type="match status" value="1"/>
</dbReference>
<keyword evidence="5" id="KW-0926">Vacuole</keyword>
<evidence type="ECO:0000256" key="4">
    <source>
        <dbReference type="ARBA" id="ARBA00010918"/>
    </source>
</evidence>
<keyword evidence="8 15" id="KW-0479">Metal-binding</keyword>
<evidence type="ECO:0000256" key="13">
    <source>
        <dbReference type="ARBA" id="ARBA00023136"/>
    </source>
</evidence>
<dbReference type="PANTHER" id="PTHR12147">
    <property type="entry name" value="METALLOPEPTIDASE M28 FAMILY MEMBER"/>
    <property type="match status" value="1"/>
</dbReference>
<dbReference type="InterPro" id="IPR007484">
    <property type="entry name" value="Peptidase_M28"/>
</dbReference>
<dbReference type="PANTHER" id="PTHR12147:SF58">
    <property type="entry name" value="VACUOLAR MEMBRANE PROTEASE"/>
    <property type="match status" value="1"/>
</dbReference>
<feature type="domain" description="Vacuolar membrane protease transmembrane" evidence="20">
    <location>
        <begin position="467"/>
        <end position="767"/>
    </location>
</feature>
<gene>
    <name evidence="21" type="ORF">NKR23_g6986</name>
</gene>
<dbReference type="SUPFAM" id="SSF53187">
    <property type="entry name" value="Zn-dependent exopeptidases"/>
    <property type="match status" value="1"/>
</dbReference>
<feature type="transmembrane region" description="Helical" evidence="17">
    <location>
        <begin position="769"/>
        <end position="790"/>
    </location>
</feature>
<feature type="transmembrane region" description="Helical" evidence="17">
    <location>
        <begin position="706"/>
        <end position="728"/>
    </location>
</feature>
<dbReference type="AlphaFoldDB" id="A0AA38RUC6"/>
<evidence type="ECO:0000256" key="5">
    <source>
        <dbReference type="ARBA" id="ARBA00022554"/>
    </source>
</evidence>
<evidence type="ECO:0000256" key="17">
    <source>
        <dbReference type="SAM" id="Phobius"/>
    </source>
</evidence>
<feature type="transmembrane region" description="Helical" evidence="17">
    <location>
        <begin position="564"/>
        <end position="585"/>
    </location>
</feature>
<feature type="transmembrane region" description="Helical" evidence="17">
    <location>
        <begin position="500"/>
        <end position="521"/>
    </location>
</feature>
<keyword evidence="12" id="KW-0482">Metalloprotease</keyword>
<comment type="subcellular location">
    <subcellularLocation>
        <location evidence="3">Vacuole membrane</location>
        <topology evidence="3">Multi-pass membrane protein</topology>
    </subcellularLocation>
</comment>
<evidence type="ECO:0000313" key="21">
    <source>
        <dbReference type="EMBL" id="KAJ9142610.1"/>
    </source>
</evidence>
<evidence type="ECO:0000256" key="11">
    <source>
        <dbReference type="ARBA" id="ARBA00022989"/>
    </source>
</evidence>
<evidence type="ECO:0000259" key="19">
    <source>
        <dbReference type="Pfam" id="PF22250"/>
    </source>
</evidence>
<accession>A0AA38RUC6</accession>
<dbReference type="InterPro" id="IPR053975">
    <property type="entry name" value="PFF1_C"/>
</dbReference>
<evidence type="ECO:0000256" key="2">
    <source>
        <dbReference type="ARBA" id="ARBA00003273"/>
    </source>
</evidence>
<evidence type="ECO:0000256" key="8">
    <source>
        <dbReference type="ARBA" id="ARBA00022723"/>
    </source>
</evidence>
<dbReference type="FunFam" id="3.40.630.10:FF:000057">
    <property type="entry name" value="Vacuolar membrane protease"/>
    <property type="match status" value="1"/>
</dbReference>
<evidence type="ECO:0000256" key="12">
    <source>
        <dbReference type="ARBA" id="ARBA00023049"/>
    </source>
</evidence>
<protein>
    <recommendedName>
        <fullName evidence="15">Peptide hydrolase</fullName>
        <ecNumber evidence="15">3.4.-.-</ecNumber>
    </recommendedName>
</protein>
<keyword evidence="7 17" id="KW-0812">Transmembrane</keyword>
<dbReference type="CDD" id="cd03875">
    <property type="entry name" value="M28_Fxna_like"/>
    <property type="match status" value="1"/>
</dbReference>
<keyword evidence="6 15" id="KW-0645">Protease</keyword>
<comment type="cofactor">
    <cofactor evidence="1">
        <name>Zn(2+)</name>
        <dbReference type="ChEBI" id="CHEBI:29105"/>
    </cofactor>
</comment>
<comment type="similarity">
    <text evidence="4 15">Belongs to the peptidase M28 family.</text>
</comment>
<proteinExistence type="inferred from homology"/>
<evidence type="ECO:0000256" key="10">
    <source>
        <dbReference type="ARBA" id="ARBA00022833"/>
    </source>
</evidence>
<comment type="caution">
    <text evidence="21">The sequence shown here is derived from an EMBL/GenBank/DDBJ whole genome shotgun (WGS) entry which is preliminary data.</text>
</comment>
<evidence type="ECO:0000256" key="7">
    <source>
        <dbReference type="ARBA" id="ARBA00022692"/>
    </source>
</evidence>
<dbReference type="GO" id="GO:0008235">
    <property type="term" value="F:metalloexopeptidase activity"/>
    <property type="evidence" value="ECO:0007669"/>
    <property type="project" value="InterPro"/>
</dbReference>
<dbReference type="InterPro" id="IPR053976">
    <property type="entry name" value="PFF1_TM"/>
</dbReference>
<dbReference type="GO" id="GO:0006508">
    <property type="term" value="P:proteolysis"/>
    <property type="evidence" value="ECO:0007669"/>
    <property type="project" value="UniProtKB-KW"/>
</dbReference>
<evidence type="ECO:0000256" key="15">
    <source>
        <dbReference type="RuleBase" id="RU361240"/>
    </source>
</evidence>
<evidence type="ECO:0000256" key="6">
    <source>
        <dbReference type="ARBA" id="ARBA00022670"/>
    </source>
</evidence>
<keyword evidence="10 15" id="KW-0862">Zinc</keyword>
<dbReference type="EMBL" id="JANBVO010000021">
    <property type="protein sequence ID" value="KAJ9142610.1"/>
    <property type="molecule type" value="Genomic_DNA"/>
</dbReference>
<reference evidence="21" key="1">
    <citation type="submission" date="2022-07" db="EMBL/GenBank/DDBJ databases">
        <title>Fungi with potential for degradation of polypropylene.</title>
        <authorList>
            <person name="Gostincar C."/>
        </authorList>
    </citation>
    <scope>NUCLEOTIDE SEQUENCE</scope>
    <source>
        <strain evidence="21">EXF-13308</strain>
    </source>
</reference>
<feature type="domain" description="Peptidase M28" evidence="18">
    <location>
        <begin position="181"/>
        <end position="354"/>
    </location>
</feature>
<feature type="transmembrane region" description="Helical" evidence="17">
    <location>
        <begin position="466"/>
        <end position="488"/>
    </location>
</feature>
<feature type="compositionally biased region" description="Acidic residues" evidence="16">
    <location>
        <begin position="629"/>
        <end position="638"/>
    </location>
</feature>
<keyword evidence="9 15" id="KW-0378">Hydrolase</keyword>
<dbReference type="EC" id="3.4.-.-" evidence="15"/>
<sequence length="1039" mass="113173">MNPFAFRPAQVTVWTTLIYLALLIPLIVINETVPSPPGSHSQPAGLNLTEAWLDLATVSSGYHPFNSHKNDEIRNWLLLRIQSILDENGVSWKTDESGKPPPSNYSARTLTLSSVDDSTTADIDAVVFNDLSSNITADYAGAFSAYFEGTNIIVYIRGSEDEDGEWWKKPASDRQGPIGKGGVLVNAHYDSVATGFGATDDGMGVVTVLQLIKYFTTPGHKPKKGILALLNNGEEDGLYGARAFGNSPVMPFAHTFLNLEGAGAGYRPLLFRTSDQEVTKAFSGAKDPFGTVICSDAFGVGFIRSQTDYVVFNGMFGARGLDLSFFRPRAQYHTNQDDRRYTKKGSLWNMISASVSTVINLSSDTSKTFVGERRDGDRSKVQNGRGSDGVWFDLFAKAFVVFNLRGLFAWSLTILITTPLILVLVTYILQRKDKYYFFTTKSKSAEAADTASAASTRISIGGLKGLFRFPLALVFSGALVIGAALLVAKVNPLIIHSSEYSVWAMMISLFYFSFWCIMKGADFTRPSALHRGYAYIWLFIIGWLALIGVTVLEDRFKIASGYALVFFETEVFLAALITLLELFALPNKASYASQAEEDDEIRDHLQEVPNEDALIAPSPGEVDPALAPADEEDEEAEPASETTPLVGGRVNGGNERTTFATTYRRSIAALANVSRKSPAQDDKKEPYGEEQPWSGTLPTWTWFLQFLLFGPFLIILFGQIGLLLTSAMHQSAEDGSAVQMPYLLIAFITIFLLIPLTPHIHRVTHHIPLFLLCVFVGTLIYNLVAFPFSASNRYKVFWQQTVNLDTGASAVKLAGFEEYIRPIIAELPSAAGKSVSCSPTTGRYANLRDCVYDGSGILPNVTGGDLPPGVPLSEGLADLVSVETSSLAPGKALIEVNGKNTKACIVNLKTPVANFLVEGGLPLDERFGPLPAEGIKQIKLWRRDWKKPWKVTLEWDPEAVAVDAGGAGDAEGADAGLGRTDELKARMLGLEGNVSCVWSDANVPGTIPALDEALKYPPPWVAITKHAEGLVEGSKSFLI</sequence>
<keyword evidence="22" id="KW-1185">Reference proteome</keyword>
<dbReference type="Pfam" id="PF22250">
    <property type="entry name" value="PFF1_C"/>
    <property type="match status" value="1"/>
</dbReference>
<evidence type="ECO:0000259" key="20">
    <source>
        <dbReference type="Pfam" id="PF22251"/>
    </source>
</evidence>
<evidence type="ECO:0000256" key="14">
    <source>
        <dbReference type="ARBA" id="ARBA00023180"/>
    </source>
</evidence>
<evidence type="ECO:0000256" key="16">
    <source>
        <dbReference type="SAM" id="MobiDB-lite"/>
    </source>
</evidence>
<feature type="transmembrane region" description="Helical" evidence="17">
    <location>
        <begin position="407"/>
        <end position="429"/>
    </location>
</feature>
<feature type="region of interest" description="Disordered" evidence="16">
    <location>
        <begin position="617"/>
        <end position="651"/>
    </location>
</feature>
<dbReference type="InterPro" id="IPR048024">
    <property type="entry name" value="Fxna-like_M28_dom"/>
</dbReference>
<dbReference type="GO" id="GO:0005774">
    <property type="term" value="C:vacuolar membrane"/>
    <property type="evidence" value="ECO:0007669"/>
    <property type="project" value="UniProtKB-SubCell"/>
</dbReference>
<keyword evidence="11 17" id="KW-1133">Transmembrane helix</keyword>
<evidence type="ECO:0000313" key="22">
    <source>
        <dbReference type="Proteomes" id="UP001174694"/>
    </source>
</evidence>
<feature type="transmembrane region" description="Helical" evidence="17">
    <location>
        <begin position="740"/>
        <end position="757"/>
    </location>
</feature>
<keyword evidence="14" id="KW-0325">Glycoprotein</keyword>
<evidence type="ECO:0000256" key="9">
    <source>
        <dbReference type="ARBA" id="ARBA00022801"/>
    </source>
</evidence>